<dbReference type="PRINTS" id="PR00344">
    <property type="entry name" value="BCTRLSENSOR"/>
</dbReference>
<dbReference type="GO" id="GO:0000155">
    <property type="term" value="F:phosphorelay sensor kinase activity"/>
    <property type="evidence" value="ECO:0007669"/>
    <property type="project" value="InterPro"/>
</dbReference>
<dbReference type="PATRIC" id="fig|391937.3.peg.1154"/>
<dbReference type="PANTHER" id="PTHR43711:SF1">
    <property type="entry name" value="HISTIDINE KINASE 1"/>
    <property type="match status" value="1"/>
</dbReference>
<feature type="domain" description="Histidine kinase" evidence="8">
    <location>
        <begin position="310"/>
        <end position="530"/>
    </location>
</feature>
<dbReference type="Pfam" id="PF02518">
    <property type="entry name" value="HATPase_c"/>
    <property type="match status" value="1"/>
</dbReference>
<sequence length="558" mass="58828">MVAVLFGAPFLFAAASVQLLSDVLDMAQAMALGCAAFGLCWMLATAILATARRGAAEIAALALGTLSLAGLIAAAGGLSSPMAIVAFALAAEAFWVAGTRRALLLGGGASLAAAALGGALTGALAQGGIAVPPSAAHWFVPVVYLATLLARLPGLRPESGRETPADDDAILADRMNALILRMNRAGEVSSASRQAGDLLQVRSDILLGSGFFERVHVADRVAYLCALSDIGSGARSRQLSIRLRMPAEQGDARVSGYRRFGVEFVSGAEPGEALAVIRDEGDKAQLEDEIAYMRERERATRAESRRVLAAVSHELRTPLNAILGFSDTLQMEIFGRFADERQREYVRLIHEAGAHLLSVVNATLEVSKVESGTYVLHPEAFSFADVVEASLALTIPQTTERPIAVKLSIADDVGVVHCDRRAVQQVLINLLSNAVKFTPENGEIVISAERTGDRIDFSVADNGVGIAADDLQRIGEPFMQVRSEATRHVEGTGLGLALVRGLVGLQGGGVMIDSAPGEGTRVTVSLPVGAGTTKEIANRTKAPVIDEEWTDEEYRKTA</sequence>
<keyword evidence="7" id="KW-1133">Transmembrane helix</keyword>
<keyword evidence="6" id="KW-0902">Two-component regulatory system</keyword>
<evidence type="ECO:0000313" key="9">
    <source>
        <dbReference type="EMBL" id="EKF19793.1"/>
    </source>
</evidence>
<evidence type="ECO:0000256" key="3">
    <source>
        <dbReference type="ARBA" id="ARBA00022553"/>
    </source>
</evidence>
<evidence type="ECO:0000313" key="10">
    <source>
        <dbReference type="Proteomes" id="UP000006786"/>
    </source>
</evidence>
<dbReference type="SMART" id="SM00387">
    <property type="entry name" value="HATPase_c"/>
    <property type="match status" value="1"/>
</dbReference>
<dbReference type="Proteomes" id="UP000006786">
    <property type="component" value="Unassembled WGS sequence"/>
</dbReference>
<dbReference type="SUPFAM" id="SSF47384">
    <property type="entry name" value="Homodimeric domain of signal transducing histidine kinase"/>
    <property type="match status" value="1"/>
</dbReference>
<evidence type="ECO:0000256" key="4">
    <source>
        <dbReference type="ARBA" id="ARBA00022679"/>
    </source>
</evidence>
<dbReference type="STRING" id="391937.NA2_05613"/>
<dbReference type="InterPro" id="IPR004358">
    <property type="entry name" value="Sig_transdc_His_kin-like_C"/>
</dbReference>
<organism evidence="9 10">
    <name type="scientific">Nitratireductor pacificus pht-3B</name>
    <dbReference type="NCBI Taxonomy" id="391937"/>
    <lineage>
        <taxon>Bacteria</taxon>
        <taxon>Pseudomonadati</taxon>
        <taxon>Pseudomonadota</taxon>
        <taxon>Alphaproteobacteria</taxon>
        <taxon>Hyphomicrobiales</taxon>
        <taxon>Phyllobacteriaceae</taxon>
        <taxon>Nitratireductor</taxon>
    </lineage>
</organism>
<dbReference type="SMART" id="SM00388">
    <property type="entry name" value="HisKA"/>
    <property type="match status" value="1"/>
</dbReference>
<evidence type="ECO:0000256" key="7">
    <source>
        <dbReference type="SAM" id="Phobius"/>
    </source>
</evidence>
<comment type="catalytic activity">
    <reaction evidence="1">
        <text>ATP + protein L-histidine = ADP + protein N-phospho-L-histidine.</text>
        <dbReference type="EC" id="2.7.13.3"/>
    </reaction>
</comment>
<evidence type="ECO:0000256" key="1">
    <source>
        <dbReference type="ARBA" id="ARBA00000085"/>
    </source>
</evidence>
<dbReference type="PANTHER" id="PTHR43711">
    <property type="entry name" value="TWO-COMPONENT HISTIDINE KINASE"/>
    <property type="match status" value="1"/>
</dbReference>
<reference evidence="9 10" key="1">
    <citation type="journal article" date="2012" name="J. Bacteriol.">
        <title>Genome Sequence of Nitratireductor pacificus Type Strain pht-3B.</title>
        <authorList>
            <person name="Lai Q."/>
            <person name="Li G."/>
            <person name="Shao Z."/>
        </authorList>
    </citation>
    <scope>NUCLEOTIDE SEQUENCE [LARGE SCALE GENOMIC DNA]</scope>
    <source>
        <strain evidence="10">pht-3B</strain>
    </source>
</reference>
<feature type="transmembrane region" description="Helical" evidence="7">
    <location>
        <begin position="82"/>
        <end position="99"/>
    </location>
</feature>
<dbReference type="InterPro" id="IPR003661">
    <property type="entry name" value="HisK_dim/P_dom"/>
</dbReference>
<keyword evidence="10" id="KW-1185">Reference proteome</keyword>
<dbReference type="FunFam" id="3.30.565.10:FF:000006">
    <property type="entry name" value="Sensor histidine kinase WalK"/>
    <property type="match status" value="1"/>
</dbReference>
<dbReference type="InterPro" id="IPR036097">
    <property type="entry name" value="HisK_dim/P_sf"/>
</dbReference>
<dbReference type="PROSITE" id="PS50109">
    <property type="entry name" value="HIS_KIN"/>
    <property type="match status" value="1"/>
</dbReference>
<proteinExistence type="predicted"/>
<dbReference type="SUPFAM" id="SSF55874">
    <property type="entry name" value="ATPase domain of HSP90 chaperone/DNA topoisomerase II/histidine kinase"/>
    <property type="match status" value="1"/>
</dbReference>
<dbReference type="RefSeq" id="WP_008595167.1">
    <property type="nucleotide sequence ID" value="NZ_AMRM01000005.1"/>
</dbReference>
<evidence type="ECO:0000256" key="5">
    <source>
        <dbReference type="ARBA" id="ARBA00022777"/>
    </source>
</evidence>
<feature type="transmembrane region" description="Helical" evidence="7">
    <location>
        <begin position="111"/>
        <end position="129"/>
    </location>
</feature>
<dbReference type="eggNOG" id="COG2205">
    <property type="taxonomic scope" value="Bacteria"/>
</dbReference>
<dbReference type="CDD" id="cd00082">
    <property type="entry name" value="HisKA"/>
    <property type="match status" value="1"/>
</dbReference>
<feature type="transmembrane region" description="Helical" evidence="7">
    <location>
        <begin position="58"/>
        <end position="76"/>
    </location>
</feature>
<keyword evidence="7" id="KW-0472">Membrane</keyword>
<keyword evidence="3" id="KW-0597">Phosphoprotein</keyword>
<evidence type="ECO:0000256" key="2">
    <source>
        <dbReference type="ARBA" id="ARBA00012438"/>
    </source>
</evidence>
<protein>
    <recommendedName>
        <fullName evidence="2">histidine kinase</fullName>
        <ecNumber evidence="2">2.7.13.3</ecNumber>
    </recommendedName>
</protein>
<dbReference type="EMBL" id="AMRM01000005">
    <property type="protein sequence ID" value="EKF19793.1"/>
    <property type="molecule type" value="Genomic_DNA"/>
</dbReference>
<dbReference type="InterPro" id="IPR003594">
    <property type="entry name" value="HATPase_dom"/>
</dbReference>
<dbReference type="Pfam" id="PF00512">
    <property type="entry name" value="HisKA"/>
    <property type="match status" value="1"/>
</dbReference>
<accession>K2N6K1</accession>
<gene>
    <name evidence="9" type="ORF">NA2_05613</name>
</gene>
<dbReference type="Gene3D" id="1.10.287.130">
    <property type="match status" value="1"/>
</dbReference>
<evidence type="ECO:0000259" key="8">
    <source>
        <dbReference type="PROSITE" id="PS50109"/>
    </source>
</evidence>
<keyword evidence="5 9" id="KW-0418">Kinase</keyword>
<dbReference type="Gene3D" id="3.30.565.10">
    <property type="entry name" value="Histidine kinase-like ATPase, C-terminal domain"/>
    <property type="match status" value="1"/>
</dbReference>
<feature type="transmembrane region" description="Helical" evidence="7">
    <location>
        <begin position="29"/>
        <end position="51"/>
    </location>
</feature>
<dbReference type="InterPro" id="IPR036890">
    <property type="entry name" value="HATPase_C_sf"/>
</dbReference>
<comment type="caution">
    <text evidence="9">The sequence shown here is derived from an EMBL/GenBank/DDBJ whole genome shotgun (WGS) entry which is preliminary data.</text>
</comment>
<evidence type="ECO:0000256" key="6">
    <source>
        <dbReference type="ARBA" id="ARBA00023012"/>
    </source>
</evidence>
<dbReference type="EC" id="2.7.13.3" evidence="2"/>
<dbReference type="InterPro" id="IPR005467">
    <property type="entry name" value="His_kinase_dom"/>
</dbReference>
<name>K2N6K1_9HYPH</name>
<dbReference type="AlphaFoldDB" id="K2N6K1"/>
<keyword evidence="7" id="KW-0812">Transmembrane</keyword>
<keyword evidence="4" id="KW-0808">Transferase</keyword>
<dbReference type="InterPro" id="IPR050736">
    <property type="entry name" value="Sensor_HK_Regulatory"/>
</dbReference>